<dbReference type="STRING" id="52.CMC5_040310"/>
<feature type="compositionally biased region" description="Gly residues" evidence="1">
    <location>
        <begin position="53"/>
        <end position="71"/>
    </location>
</feature>
<evidence type="ECO:0000313" key="3">
    <source>
        <dbReference type="EMBL" id="AKT39880.1"/>
    </source>
</evidence>
<dbReference type="InterPro" id="IPR037176">
    <property type="entry name" value="Osmotin/thaumatin-like_sf"/>
</dbReference>
<organism evidence="3 4">
    <name type="scientific">Chondromyces crocatus</name>
    <dbReference type="NCBI Taxonomy" id="52"/>
    <lineage>
        <taxon>Bacteria</taxon>
        <taxon>Pseudomonadati</taxon>
        <taxon>Myxococcota</taxon>
        <taxon>Polyangia</taxon>
        <taxon>Polyangiales</taxon>
        <taxon>Polyangiaceae</taxon>
        <taxon>Chondromyces</taxon>
    </lineage>
</organism>
<keyword evidence="4" id="KW-1185">Reference proteome</keyword>
<dbReference type="Gene3D" id="2.60.110.10">
    <property type="entry name" value="Thaumatin"/>
    <property type="match status" value="2"/>
</dbReference>
<feature type="signal peptide" evidence="2">
    <location>
        <begin position="1"/>
        <end position="17"/>
    </location>
</feature>
<dbReference type="Proteomes" id="UP000067626">
    <property type="component" value="Chromosome"/>
</dbReference>
<feature type="compositionally biased region" description="Gly residues" evidence="1">
    <location>
        <begin position="33"/>
        <end position="45"/>
    </location>
</feature>
<feature type="chain" id="PRO_5005459400" evidence="2">
    <location>
        <begin position="18"/>
        <end position="485"/>
    </location>
</feature>
<name>A0A0K1EG77_CHOCO</name>
<keyword evidence="2" id="KW-0732">Signal</keyword>
<protein>
    <submittedName>
        <fullName evidence="3">Uncharacterized protein</fullName>
    </submittedName>
</protein>
<dbReference type="OrthoDB" id="5488337at2"/>
<evidence type="ECO:0000256" key="1">
    <source>
        <dbReference type="SAM" id="MobiDB-lite"/>
    </source>
</evidence>
<accession>A0A0K1EG77</accession>
<evidence type="ECO:0000256" key="2">
    <source>
        <dbReference type="SAM" id="SignalP"/>
    </source>
</evidence>
<dbReference type="PROSITE" id="PS51367">
    <property type="entry name" value="THAUMATIN_2"/>
    <property type="match status" value="1"/>
</dbReference>
<dbReference type="InterPro" id="IPR001938">
    <property type="entry name" value="Thaumatin"/>
</dbReference>
<sequence length="485" mass="48856">MRLLPAVFAAVSTAGFAVLLSAGCSGDDPSTAGAGGSGASSGIGGSMATTAPGTGGIGGTGGDGGSGGNSGSRGPAYEAGTADCPPEDGTRRIKLVNNCTSARWFKLDGRTTPTWARPTDCPWNGAACTDLEGVGQCSAIAQGMSGGVNPGPVYCKATGVGAQGACACNPYFEIAPGEEHTIDMPASAPFASGTGWLATGCNAFGDGCTLGNDAAKNSTFEFTYDPPGQGTLWYDISAVNAWTTASAIGMKSCGGGSDPDPDNVFWCRGTGCRFDVNDQCPDGTAAFDPAPAGCGTCPTMVVNGKQVIVGSCGTCPDGASANRIPTGTVFNANNIGGNEWTWTGSPEFARTFGHDEGVHANRRYDCGPGGCTAAAAGQANTCLGGCDLCTVSQNVSAGDNACLKYCCPDSTHTYNGATYRYDSAGCTALGVQAGTDYSPAVKGECPYVYTFGYEDHSSTFRCTTSASLLLQACPDPTDFPSSFEP</sequence>
<reference evidence="3 4" key="1">
    <citation type="submission" date="2015-07" db="EMBL/GenBank/DDBJ databases">
        <title>Genome analysis of myxobacterium Chondromyces crocatus Cm c5 reveals a high potential for natural compound synthesis and the genetic basis for the loss of fruiting body formation.</title>
        <authorList>
            <person name="Zaburannyi N."/>
            <person name="Bunk B."/>
            <person name="Maier J."/>
            <person name="Overmann J."/>
            <person name="Mueller R."/>
        </authorList>
    </citation>
    <scope>NUCLEOTIDE SEQUENCE [LARGE SCALE GENOMIC DNA]</scope>
    <source>
        <strain evidence="3 4">Cm c5</strain>
    </source>
</reference>
<dbReference type="EMBL" id="CP012159">
    <property type="protein sequence ID" value="AKT39880.1"/>
    <property type="molecule type" value="Genomic_DNA"/>
</dbReference>
<gene>
    <name evidence="3" type="ORF">CMC5_040310</name>
</gene>
<feature type="region of interest" description="Disordered" evidence="1">
    <location>
        <begin position="29"/>
        <end position="85"/>
    </location>
</feature>
<evidence type="ECO:0000313" key="4">
    <source>
        <dbReference type="Proteomes" id="UP000067626"/>
    </source>
</evidence>
<dbReference type="PROSITE" id="PS51257">
    <property type="entry name" value="PROKAR_LIPOPROTEIN"/>
    <property type="match status" value="1"/>
</dbReference>
<dbReference type="KEGG" id="ccro:CMC5_040310"/>
<proteinExistence type="predicted"/>
<dbReference type="RefSeq" id="WP_050431882.1">
    <property type="nucleotide sequence ID" value="NZ_CP012159.1"/>
</dbReference>
<dbReference type="AlphaFoldDB" id="A0A0K1EG77"/>
<dbReference type="SUPFAM" id="SSF49870">
    <property type="entry name" value="Osmotin, thaumatin-like protein"/>
    <property type="match status" value="1"/>
</dbReference>